<gene>
    <name evidence="1" type="ORF">HMPREF1060_02511</name>
</gene>
<reference evidence="1 2" key="1">
    <citation type="submission" date="2012-02" db="EMBL/GenBank/DDBJ databases">
        <title>The Genome Sequence of Parabacteroides merdae CL03T12C32.</title>
        <authorList>
            <consortium name="The Broad Institute Genome Sequencing Platform"/>
            <person name="Earl A."/>
            <person name="Ward D."/>
            <person name="Feldgarden M."/>
            <person name="Gevers D."/>
            <person name="Zitomersky N.L."/>
            <person name="Coyne M.J."/>
            <person name="Comstock L.E."/>
            <person name="Young S.K."/>
            <person name="Zeng Q."/>
            <person name="Gargeya S."/>
            <person name="Fitzgerald M."/>
            <person name="Haas B."/>
            <person name="Abouelleil A."/>
            <person name="Alvarado L."/>
            <person name="Arachchi H.M."/>
            <person name="Berlin A."/>
            <person name="Chapman S.B."/>
            <person name="Gearin G."/>
            <person name="Goldberg J."/>
            <person name="Griggs A."/>
            <person name="Gujja S."/>
            <person name="Hansen M."/>
            <person name="Heiman D."/>
            <person name="Howarth C."/>
            <person name="Larimer J."/>
            <person name="Lui A."/>
            <person name="MacDonald P.J.P."/>
            <person name="McCowen C."/>
            <person name="Montmayeur A."/>
            <person name="Murphy C."/>
            <person name="Neiman D."/>
            <person name="Pearson M."/>
            <person name="Priest M."/>
            <person name="Roberts A."/>
            <person name="Saif S."/>
            <person name="Shea T."/>
            <person name="Sisk P."/>
            <person name="Stolte C."/>
            <person name="Sykes S."/>
            <person name="Wortman J."/>
            <person name="Nusbaum C."/>
            <person name="Birren B."/>
        </authorList>
    </citation>
    <scope>NUCLEOTIDE SEQUENCE [LARGE SCALE GENOMIC DNA]</scope>
    <source>
        <strain evidence="1 2">CL03T12C32</strain>
    </source>
</reference>
<dbReference type="HOGENOM" id="CLU_3331151_0_0_10"/>
<evidence type="ECO:0000313" key="1">
    <source>
        <dbReference type="EMBL" id="EKN11380.1"/>
    </source>
</evidence>
<dbReference type="AlphaFoldDB" id="K5ZJD2"/>
<protein>
    <submittedName>
        <fullName evidence="1">Uncharacterized protein</fullName>
    </submittedName>
</protein>
<accession>K5ZJD2</accession>
<name>K5ZJD2_9BACT</name>
<dbReference type="EMBL" id="AGZQ01000013">
    <property type="protein sequence ID" value="EKN11380.1"/>
    <property type="molecule type" value="Genomic_DNA"/>
</dbReference>
<sequence>MHSKVMLALLNISDLKGQFIYMLEDTFLLWFRILVQLP</sequence>
<comment type="caution">
    <text evidence="1">The sequence shown here is derived from an EMBL/GenBank/DDBJ whole genome shotgun (WGS) entry which is preliminary data.</text>
</comment>
<organism evidence="1 2">
    <name type="scientific">Parabacteroides merdae CL03T12C32</name>
    <dbReference type="NCBI Taxonomy" id="999420"/>
    <lineage>
        <taxon>Bacteria</taxon>
        <taxon>Pseudomonadati</taxon>
        <taxon>Bacteroidota</taxon>
        <taxon>Bacteroidia</taxon>
        <taxon>Bacteroidales</taxon>
        <taxon>Tannerellaceae</taxon>
        <taxon>Parabacteroides</taxon>
    </lineage>
</organism>
<proteinExistence type="predicted"/>
<dbReference type="Proteomes" id="UP000006271">
    <property type="component" value="Unassembled WGS sequence"/>
</dbReference>
<evidence type="ECO:0000313" key="2">
    <source>
        <dbReference type="Proteomes" id="UP000006271"/>
    </source>
</evidence>